<evidence type="ECO:0000313" key="3">
    <source>
        <dbReference type="EMBL" id="KAH6893241.1"/>
    </source>
</evidence>
<evidence type="ECO:0000256" key="1">
    <source>
        <dbReference type="SAM" id="MobiDB-lite"/>
    </source>
</evidence>
<dbReference type="AlphaFoldDB" id="A0A9P8W8M0"/>
<protein>
    <submittedName>
        <fullName evidence="3">Uncharacterized protein</fullName>
    </submittedName>
</protein>
<keyword evidence="2" id="KW-0732">Signal</keyword>
<dbReference type="EMBL" id="JAGPYM010000006">
    <property type="protein sequence ID" value="KAH6893241.1"/>
    <property type="molecule type" value="Genomic_DNA"/>
</dbReference>
<feature type="chain" id="PRO_5040489378" evidence="2">
    <location>
        <begin position="18"/>
        <end position="187"/>
    </location>
</feature>
<proteinExistence type="predicted"/>
<dbReference type="Proteomes" id="UP000777438">
    <property type="component" value="Unassembled WGS sequence"/>
</dbReference>
<evidence type="ECO:0000256" key="2">
    <source>
        <dbReference type="SAM" id="SignalP"/>
    </source>
</evidence>
<feature type="compositionally biased region" description="Polar residues" evidence="1">
    <location>
        <begin position="143"/>
        <end position="165"/>
    </location>
</feature>
<feature type="region of interest" description="Disordered" evidence="1">
    <location>
        <begin position="140"/>
        <end position="187"/>
    </location>
</feature>
<sequence length="187" mass="20275">MKAFIALFIFLSARVDAKRYIYTAKIMTDCFKTTQSSFDCTYTHSYTATFDVFNPNGTSKWTYPIKEVYPGMSSMPSSSTPTSVPYGFTKGVRTCRICGDEPVVATMTYPRGAPPYRQNIPLVQLAVETLANEVEAAAAVETKSSTSLSPVANPTATAGSSSPSEAGNRPIARPSRSGYYVKDLTRG</sequence>
<name>A0A9P8W8M0_9HYPO</name>
<organism evidence="3 4">
    <name type="scientific">Thelonectria olida</name>
    <dbReference type="NCBI Taxonomy" id="1576542"/>
    <lineage>
        <taxon>Eukaryota</taxon>
        <taxon>Fungi</taxon>
        <taxon>Dikarya</taxon>
        <taxon>Ascomycota</taxon>
        <taxon>Pezizomycotina</taxon>
        <taxon>Sordariomycetes</taxon>
        <taxon>Hypocreomycetidae</taxon>
        <taxon>Hypocreales</taxon>
        <taxon>Nectriaceae</taxon>
        <taxon>Thelonectria</taxon>
    </lineage>
</organism>
<evidence type="ECO:0000313" key="4">
    <source>
        <dbReference type="Proteomes" id="UP000777438"/>
    </source>
</evidence>
<comment type="caution">
    <text evidence="3">The sequence shown here is derived from an EMBL/GenBank/DDBJ whole genome shotgun (WGS) entry which is preliminary data.</text>
</comment>
<reference evidence="3 4" key="1">
    <citation type="journal article" date="2021" name="Nat. Commun.">
        <title>Genetic determinants of endophytism in the Arabidopsis root mycobiome.</title>
        <authorList>
            <person name="Mesny F."/>
            <person name="Miyauchi S."/>
            <person name="Thiergart T."/>
            <person name="Pickel B."/>
            <person name="Atanasova L."/>
            <person name="Karlsson M."/>
            <person name="Huettel B."/>
            <person name="Barry K.W."/>
            <person name="Haridas S."/>
            <person name="Chen C."/>
            <person name="Bauer D."/>
            <person name="Andreopoulos W."/>
            <person name="Pangilinan J."/>
            <person name="LaButti K."/>
            <person name="Riley R."/>
            <person name="Lipzen A."/>
            <person name="Clum A."/>
            <person name="Drula E."/>
            <person name="Henrissat B."/>
            <person name="Kohler A."/>
            <person name="Grigoriev I.V."/>
            <person name="Martin F.M."/>
            <person name="Hacquard S."/>
        </authorList>
    </citation>
    <scope>NUCLEOTIDE SEQUENCE [LARGE SCALE GENOMIC DNA]</scope>
    <source>
        <strain evidence="3 4">MPI-CAGE-CH-0241</strain>
    </source>
</reference>
<accession>A0A9P8W8M0</accession>
<keyword evidence="4" id="KW-1185">Reference proteome</keyword>
<gene>
    <name evidence="3" type="ORF">B0T10DRAFT_592185</name>
</gene>
<feature type="signal peptide" evidence="2">
    <location>
        <begin position="1"/>
        <end position="17"/>
    </location>
</feature>
<dbReference type="OrthoDB" id="5065260at2759"/>